<dbReference type="Proteomes" id="UP000694844">
    <property type="component" value="Chromosome 9"/>
</dbReference>
<comment type="cofactor">
    <cofactor evidence="1">
        <name>a divalent metal cation</name>
        <dbReference type="ChEBI" id="CHEBI:60240"/>
    </cofactor>
</comment>
<dbReference type="SMART" id="SM00980">
    <property type="entry name" value="THAP"/>
    <property type="match status" value="1"/>
</dbReference>
<organism evidence="8 9">
    <name type="scientific">Crassostrea virginica</name>
    <name type="common">Eastern oyster</name>
    <dbReference type="NCBI Taxonomy" id="6565"/>
    <lineage>
        <taxon>Eukaryota</taxon>
        <taxon>Metazoa</taxon>
        <taxon>Spiralia</taxon>
        <taxon>Lophotrochozoa</taxon>
        <taxon>Mollusca</taxon>
        <taxon>Bivalvia</taxon>
        <taxon>Autobranchia</taxon>
        <taxon>Pteriomorphia</taxon>
        <taxon>Ostreida</taxon>
        <taxon>Ostreoidea</taxon>
        <taxon>Ostreidae</taxon>
        <taxon>Crassostrea</taxon>
    </lineage>
</organism>
<dbReference type="SUPFAM" id="SSF57716">
    <property type="entry name" value="Glucocorticoid receptor-like (DNA-binding domain)"/>
    <property type="match status" value="1"/>
</dbReference>
<evidence type="ECO:0000256" key="6">
    <source>
        <dbReference type="PROSITE-ProRule" id="PRU00309"/>
    </source>
</evidence>
<dbReference type="Pfam" id="PF13613">
    <property type="entry name" value="HTH_Tnp_4"/>
    <property type="match status" value="1"/>
</dbReference>
<name>A0A8B8C0V9_CRAVI</name>
<dbReference type="OrthoDB" id="6100619at2759"/>
<evidence type="ECO:0000256" key="4">
    <source>
        <dbReference type="ARBA" id="ARBA00022833"/>
    </source>
</evidence>
<accession>A0A8B8C0V9</accession>
<evidence type="ECO:0000256" key="1">
    <source>
        <dbReference type="ARBA" id="ARBA00001968"/>
    </source>
</evidence>
<dbReference type="GO" id="GO:0008270">
    <property type="term" value="F:zinc ion binding"/>
    <property type="evidence" value="ECO:0007669"/>
    <property type="project" value="UniProtKB-KW"/>
</dbReference>
<evidence type="ECO:0000256" key="3">
    <source>
        <dbReference type="ARBA" id="ARBA00022771"/>
    </source>
</evidence>
<dbReference type="InterPro" id="IPR027805">
    <property type="entry name" value="Transposase_HTH_dom"/>
</dbReference>
<dbReference type="KEGG" id="cvn:111114634"/>
<protein>
    <submittedName>
        <fullName evidence="9">Uncharacterized protein LOC111114634</fullName>
    </submittedName>
</protein>
<evidence type="ECO:0000256" key="2">
    <source>
        <dbReference type="ARBA" id="ARBA00022723"/>
    </source>
</evidence>
<evidence type="ECO:0000313" key="8">
    <source>
        <dbReference type="Proteomes" id="UP000694844"/>
    </source>
</evidence>
<evidence type="ECO:0000313" key="9">
    <source>
        <dbReference type="RefSeq" id="XP_022308734.1"/>
    </source>
</evidence>
<evidence type="ECO:0000259" key="7">
    <source>
        <dbReference type="PROSITE" id="PS50950"/>
    </source>
</evidence>
<gene>
    <name evidence="9" type="primary">LOC111114634</name>
</gene>
<dbReference type="GO" id="GO:0003677">
    <property type="term" value="F:DNA binding"/>
    <property type="evidence" value="ECO:0007669"/>
    <property type="project" value="UniProtKB-UniRule"/>
</dbReference>
<dbReference type="Pfam" id="PF05485">
    <property type="entry name" value="THAP"/>
    <property type="match status" value="1"/>
</dbReference>
<sequence>MTSVKNPCTAWYFCAAPGCTSDDRKRGKYGYMQDVQFHAFPSKKKAPAERRKWLELLRRDNFDPPRKARVCSLHFVDRKPTNAHPFPELFEYNNFKESKKIRPNTAIIKRKQAFECAEKQNQYQENVHTYNENEVSPMMVDCDDVTHCANPLDLNGCWPVVNEVEVKEMETNNLNPVPESIAVDHNYTGVSVVYSCTDSSTQTDLTMAEIGALEQRVKCLDNPEKLLRDLFVEKITKDDSSIQQYTGIPSKKILNGAFDILDRSSPDFKYWSGQSSSSKKAYQTETDLHQPKKTGPKRKLNRYQEFLLTLVKLRLALTTFLLGDLFGISTSRVSQIFTTWINYMALVFTPLLKWPSQDVIKRFRPRSFAVNFPNVTGIIDCTEFFINKPRNPTAQSQTFSSYKQHNTFKALVCISPSGAITFISKLWGGNVSDRYITKESGFLNLIRPGDEIMADRGFLIRDLLLKKRAKLIIPPFTKRCAWGKGKHLSASDILKTRNIARFRIHVERAIGRLKNFRMLSNTLPLNVKPLANQMISVSAFLCNLQKPLEISYLC</sequence>
<keyword evidence="2" id="KW-0479">Metal-binding</keyword>
<dbReference type="AlphaFoldDB" id="A0A8B8C0V9"/>
<feature type="domain" description="THAP-type" evidence="7">
    <location>
        <begin position="9"/>
        <end position="90"/>
    </location>
</feature>
<dbReference type="InterPro" id="IPR006612">
    <property type="entry name" value="THAP_Znf"/>
</dbReference>
<reference evidence="9" key="1">
    <citation type="submission" date="2025-08" db="UniProtKB">
        <authorList>
            <consortium name="RefSeq"/>
        </authorList>
    </citation>
    <scope>IDENTIFICATION</scope>
    <source>
        <tissue evidence="9">Whole sample</tissue>
    </source>
</reference>
<keyword evidence="3 6" id="KW-0863">Zinc-finger</keyword>
<dbReference type="PROSITE" id="PS50950">
    <property type="entry name" value="ZF_THAP"/>
    <property type="match status" value="1"/>
</dbReference>
<keyword evidence="4" id="KW-0862">Zinc</keyword>
<dbReference type="PANTHER" id="PTHR23080">
    <property type="entry name" value="THAP DOMAIN PROTEIN"/>
    <property type="match status" value="1"/>
</dbReference>
<dbReference type="RefSeq" id="XP_022308734.1">
    <property type="nucleotide sequence ID" value="XM_022453026.1"/>
</dbReference>
<dbReference type="Pfam" id="PF13359">
    <property type="entry name" value="DDE_Tnp_4"/>
    <property type="match status" value="1"/>
</dbReference>
<proteinExistence type="predicted"/>
<dbReference type="GeneID" id="111114634"/>
<keyword evidence="5 6" id="KW-0238">DNA-binding</keyword>
<dbReference type="InterPro" id="IPR027806">
    <property type="entry name" value="HARBI1_dom"/>
</dbReference>
<keyword evidence="8" id="KW-1185">Reference proteome</keyword>
<evidence type="ECO:0000256" key="5">
    <source>
        <dbReference type="ARBA" id="ARBA00023125"/>
    </source>
</evidence>